<name>A0AAE0EKW6_9ROSI</name>
<keyword evidence="2" id="KW-1185">Reference proteome</keyword>
<reference evidence="1" key="1">
    <citation type="journal article" date="2023" name="Plant J.">
        <title>Genome sequences and population genomics provide insights into the demographic history, inbreeding, and mutation load of two 'living fossil' tree species of Dipteronia.</title>
        <authorList>
            <person name="Feng Y."/>
            <person name="Comes H.P."/>
            <person name="Chen J."/>
            <person name="Zhu S."/>
            <person name="Lu R."/>
            <person name="Zhang X."/>
            <person name="Li P."/>
            <person name="Qiu J."/>
            <person name="Olsen K.M."/>
            <person name="Qiu Y."/>
        </authorList>
    </citation>
    <scope>NUCLEOTIDE SEQUENCE</scope>
    <source>
        <strain evidence="1">NBL</strain>
    </source>
</reference>
<gene>
    <name evidence="1" type="ORF">Dsin_002066</name>
</gene>
<dbReference type="EMBL" id="JANJYJ010000001">
    <property type="protein sequence ID" value="KAK3230185.1"/>
    <property type="molecule type" value="Genomic_DNA"/>
</dbReference>
<organism evidence="1 2">
    <name type="scientific">Dipteronia sinensis</name>
    <dbReference type="NCBI Taxonomy" id="43782"/>
    <lineage>
        <taxon>Eukaryota</taxon>
        <taxon>Viridiplantae</taxon>
        <taxon>Streptophyta</taxon>
        <taxon>Embryophyta</taxon>
        <taxon>Tracheophyta</taxon>
        <taxon>Spermatophyta</taxon>
        <taxon>Magnoliopsida</taxon>
        <taxon>eudicotyledons</taxon>
        <taxon>Gunneridae</taxon>
        <taxon>Pentapetalae</taxon>
        <taxon>rosids</taxon>
        <taxon>malvids</taxon>
        <taxon>Sapindales</taxon>
        <taxon>Sapindaceae</taxon>
        <taxon>Hippocastanoideae</taxon>
        <taxon>Acereae</taxon>
        <taxon>Dipteronia</taxon>
    </lineage>
</organism>
<proteinExistence type="predicted"/>
<dbReference type="Proteomes" id="UP001281410">
    <property type="component" value="Unassembled WGS sequence"/>
</dbReference>
<protein>
    <submittedName>
        <fullName evidence="1">Uncharacterized protein</fullName>
    </submittedName>
</protein>
<evidence type="ECO:0000313" key="2">
    <source>
        <dbReference type="Proteomes" id="UP001281410"/>
    </source>
</evidence>
<dbReference type="AlphaFoldDB" id="A0AAE0EKW6"/>
<sequence>MFNSFLLINSWLLQVPGSQFPLQRFGNMAGIFQVMAFGVCALDTSDIEILLSWLSLLRLPVCHCRDDLLQGCSTSIFRCFVGSYLKSLWQSQRASFFSAMLLD</sequence>
<evidence type="ECO:0000313" key="1">
    <source>
        <dbReference type="EMBL" id="KAK3230185.1"/>
    </source>
</evidence>
<accession>A0AAE0EKW6</accession>
<comment type="caution">
    <text evidence="1">The sequence shown here is derived from an EMBL/GenBank/DDBJ whole genome shotgun (WGS) entry which is preliminary data.</text>
</comment>